<name>A0A1G2B683_9BACT</name>
<feature type="transmembrane region" description="Helical" evidence="1">
    <location>
        <begin position="49"/>
        <end position="69"/>
    </location>
</feature>
<evidence type="ECO:0000256" key="1">
    <source>
        <dbReference type="SAM" id="Phobius"/>
    </source>
</evidence>
<evidence type="ECO:0000313" key="3">
    <source>
        <dbReference type="Proteomes" id="UP000176952"/>
    </source>
</evidence>
<reference evidence="2 3" key="1">
    <citation type="journal article" date="2016" name="Nat. Commun.">
        <title>Thousands of microbial genomes shed light on interconnected biogeochemical processes in an aquifer system.</title>
        <authorList>
            <person name="Anantharaman K."/>
            <person name="Brown C.T."/>
            <person name="Hug L.A."/>
            <person name="Sharon I."/>
            <person name="Castelle C.J."/>
            <person name="Probst A.J."/>
            <person name="Thomas B.C."/>
            <person name="Singh A."/>
            <person name="Wilkins M.J."/>
            <person name="Karaoz U."/>
            <person name="Brodie E.L."/>
            <person name="Williams K.H."/>
            <person name="Hubbard S.S."/>
            <person name="Banfield J.F."/>
        </authorList>
    </citation>
    <scope>NUCLEOTIDE SEQUENCE [LARGE SCALE GENOMIC DNA]</scope>
</reference>
<dbReference type="EMBL" id="MHKD01000019">
    <property type="protein sequence ID" value="OGY83760.1"/>
    <property type="molecule type" value="Genomic_DNA"/>
</dbReference>
<gene>
    <name evidence="2" type="ORF">A3F54_05260</name>
</gene>
<evidence type="ECO:0008006" key="4">
    <source>
        <dbReference type="Google" id="ProtNLM"/>
    </source>
</evidence>
<accession>A0A1G2B683</accession>
<comment type="caution">
    <text evidence="2">The sequence shown here is derived from an EMBL/GenBank/DDBJ whole genome shotgun (WGS) entry which is preliminary data.</text>
</comment>
<dbReference type="STRING" id="1798542.A3F54_05260"/>
<feature type="transmembrane region" description="Helical" evidence="1">
    <location>
        <begin position="15"/>
        <end position="37"/>
    </location>
</feature>
<keyword evidence="1" id="KW-0472">Membrane</keyword>
<dbReference type="AlphaFoldDB" id="A0A1G2B683"/>
<keyword evidence="1" id="KW-1133">Transmembrane helix</keyword>
<protein>
    <recommendedName>
        <fullName evidence="4">2TM domain-containing protein</fullName>
    </recommendedName>
</protein>
<dbReference type="Proteomes" id="UP000176952">
    <property type="component" value="Unassembled WGS sequence"/>
</dbReference>
<organism evidence="2 3">
    <name type="scientific">Candidatus Kerfeldbacteria bacterium RIFCSPHIGHO2_12_FULL_48_17</name>
    <dbReference type="NCBI Taxonomy" id="1798542"/>
    <lineage>
        <taxon>Bacteria</taxon>
        <taxon>Candidatus Kerfeldiibacteriota</taxon>
    </lineage>
</organism>
<proteinExistence type="predicted"/>
<evidence type="ECO:0000313" key="2">
    <source>
        <dbReference type="EMBL" id="OGY83760.1"/>
    </source>
</evidence>
<keyword evidence="1" id="KW-0812">Transmembrane</keyword>
<sequence length="76" mass="8979">MTTTRLSAKIEWQKTVHLAFVATVIFYLVCLVSEQFIPGFVSFYFPLHWVLWVVVIFALLDGILHWGVFKNRMKKF</sequence>